<evidence type="ECO:0000313" key="1">
    <source>
        <dbReference type="EMBL" id="WGK87275.1"/>
    </source>
</evidence>
<reference evidence="1 2" key="1">
    <citation type="submission" date="2022-02" db="EMBL/GenBank/DDBJ databases">
        <title>Emergence and expansion in Europe of a Vibrio aestuarianus clonal complex pathogenic for oysters.</title>
        <authorList>
            <person name="Mesnil A."/>
            <person name="Travers M.-A."/>
        </authorList>
    </citation>
    <scope>NUCLEOTIDE SEQUENCE [LARGE SCALE GENOMIC DNA]</scope>
    <source>
        <strain evidence="1 2">U17</strain>
    </source>
</reference>
<dbReference type="RefSeq" id="WP_208871621.1">
    <property type="nucleotide sequence ID" value="NZ_CALYLG010000378.1"/>
</dbReference>
<protein>
    <submittedName>
        <fullName evidence="1">Uncharacterized protein</fullName>
    </submittedName>
</protein>
<organism evidence="1 2">
    <name type="scientific">Vibrio aestuarianus</name>
    <dbReference type="NCBI Taxonomy" id="28171"/>
    <lineage>
        <taxon>Bacteria</taxon>
        <taxon>Pseudomonadati</taxon>
        <taxon>Pseudomonadota</taxon>
        <taxon>Gammaproteobacteria</taxon>
        <taxon>Vibrionales</taxon>
        <taxon>Vibrionaceae</taxon>
        <taxon>Vibrio</taxon>
    </lineage>
</organism>
<evidence type="ECO:0000313" key="2">
    <source>
        <dbReference type="Proteomes" id="UP001241226"/>
    </source>
</evidence>
<gene>
    <name evidence="1" type="ORF">PYE67_14215</name>
</gene>
<sequence length="70" mass="7879">MSNGICFDDIDLGLVHVSSLASELHDELIEFGREDLAAKAERLAYFSWFLSRASVNINQEGDSFTRSIRN</sequence>
<dbReference type="Proteomes" id="UP001241226">
    <property type="component" value="Chromosome 2"/>
</dbReference>
<dbReference type="EMBL" id="CP118712">
    <property type="protein sequence ID" value="WGK87275.1"/>
    <property type="molecule type" value="Genomic_DNA"/>
</dbReference>
<dbReference type="AlphaFoldDB" id="A0ABD7YQB0"/>
<dbReference type="GeneID" id="83858347"/>
<name>A0ABD7YQB0_9VIBR</name>
<proteinExistence type="predicted"/>
<accession>A0ABD7YQB0</accession>